<accession>A0A0D8MJ88</accession>
<dbReference type="EMBL" id="PYOU01000001">
    <property type="protein sequence ID" value="PSX12815.1"/>
    <property type="molecule type" value="Genomic_DNA"/>
</dbReference>
<evidence type="ECO:0000256" key="1">
    <source>
        <dbReference type="SAM" id="Phobius"/>
    </source>
</evidence>
<keyword evidence="4" id="KW-1185">Reference proteome</keyword>
<keyword evidence="1" id="KW-0812">Transmembrane</keyword>
<evidence type="ECO:0000313" key="2">
    <source>
        <dbReference type="EMBL" id="PSX09689.1"/>
    </source>
</evidence>
<dbReference type="RefSeq" id="WP_005367160.1">
    <property type="nucleotide sequence ID" value="NZ_JAKJTG010000009.1"/>
</dbReference>
<comment type="caution">
    <text evidence="2">The sequence shown here is derived from an EMBL/GenBank/DDBJ whole genome shotgun (WGS) entry which is preliminary data.</text>
</comment>
<reference evidence="4 5" key="1">
    <citation type="submission" date="2018-01" db="EMBL/GenBank/DDBJ databases">
        <title>Whole genome sequencing of Histamine producing bacteria.</title>
        <authorList>
            <person name="Butler K."/>
        </authorList>
    </citation>
    <scope>NUCLEOTIDE SEQUENCE [LARGE SCALE GENOMIC DNA]</scope>
    <source>
        <strain evidence="2 5">A2-1</strain>
        <strain evidence="3 4">A6-1</strain>
    </source>
</reference>
<proteinExistence type="predicted"/>
<organism evidence="2 5">
    <name type="scientific">Photobacterium angustum</name>
    <dbReference type="NCBI Taxonomy" id="661"/>
    <lineage>
        <taxon>Bacteria</taxon>
        <taxon>Pseudomonadati</taxon>
        <taxon>Pseudomonadota</taxon>
        <taxon>Gammaproteobacteria</taxon>
        <taxon>Vibrionales</taxon>
        <taxon>Vibrionaceae</taxon>
        <taxon>Photobacterium</taxon>
    </lineage>
</organism>
<protein>
    <submittedName>
        <fullName evidence="2">NapE protein</fullName>
    </submittedName>
</protein>
<feature type="transmembrane region" description="Helical" evidence="1">
    <location>
        <begin position="20"/>
        <end position="45"/>
    </location>
</feature>
<keyword evidence="1" id="KW-1133">Transmembrane helix</keyword>
<dbReference type="Proteomes" id="UP000240989">
    <property type="component" value="Unassembled WGS sequence"/>
</dbReference>
<dbReference type="AlphaFoldDB" id="A0A0D8MJ88"/>
<dbReference type="InterPro" id="IPR010649">
    <property type="entry name" value="NapE_TorE"/>
</dbReference>
<gene>
    <name evidence="3" type="ORF">C0W27_02055</name>
    <name evidence="2" type="ORF">C0W41_02545</name>
</gene>
<name>A0A0D8MJ88_PHOAN</name>
<evidence type="ECO:0000313" key="3">
    <source>
        <dbReference type="EMBL" id="PSX12815.1"/>
    </source>
</evidence>
<keyword evidence="1" id="KW-0472">Membrane</keyword>
<evidence type="ECO:0000313" key="5">
    <source>
        <dbReference type="Proteomes" id="UP000241440"/>
    </source>
</evidence>
<sequence length="56" mass="6563">MLSEEMDDKEKGRYEWRTFLFIVVLLFPILSVMFVSGYGFFIWALQVFFLGPPGHG</sequence>
<dbReference type="Proteomes" id="UP000241440">
    <property type="component" value="Unassembled WGS sequence"/>
</dbReference>
<dbReference type="Pfam" id="PF06796">
    <property type="entry name" value="NapE"/>
    <property type="match status" value="1"/>
</dbReference>
<dbReference type="EMBL" id="PYOY01000001">
    <property type="protein sequence ID" value="PSX09689.1"/>
    <property type="molecule type" value="Genomic_DNA"/>
</dbReference>
<dbReference type="GeneID" id="61228037"/>
<evidence type="ECO:0000313" key="4">
    <source>
        <dbReference type="Proteomes" id="UP000240989"/>
    </source>
</evidence>